<evidence type="ECO:0000313" key="2">
    <source>
        <dbReference type="Proteomes" id="UP000499080"/>
    </source>
</evidence>
<reference evidence="1 2" key="1">
    <citation type="journal article" date="2019" name="Sci. Rep.">
        <title>Orb-weaving spider Araneus ventricosus genome elucidates the spidroin gene catalogue.</title>
        <authorList>
            <person name="Kono N."/>
            <person name="Nakamura H."/>
            <person name="Ohtoshi R."/>
            <person name="Moran D.A.P."/>
            <person name="Shinohara A."/>
            <person name="Yoshida Y."/>
            <person name="Fujiwara M."/>
            <person name="Mori M."/>
            <person name="Tomita M."/>
            <person name="Arakawa K."/>
        </authorList>
    </citation>
    <scope>NUCLEOTIDE SEQUENCE [LARGE SCALE GENOMIC DNA]</scope>
</reference>
<dbReference type="PANTHER" id="PTHR46888:SF1">
    <property type="entry name" value="RIBONUCLEASE H"/>
    <property type="match status" value="1"/>
</dbReference>
<name>A0A4Y2ITK1_ARAVE</name>
<keyword evidence="2" id="KW-1185">Reference proteome</keyword>
<evidence type="ECO:0000313" key="1">
    <source>
        <dbReference type="EMBL" id="GBM81117.1"/>
    </source>
</evidence>
<protein>
    <submittedName>
        <fullName evidence="1">Uncharacterized protein</fullName>
    </submittedName>
</protein>
<dbReference type="PANTHER" id="PTHR46888">
    <property type="entry name" value="ZINC KNUCKLE DOMAINCONTAINING PROTEIN-RELATED"/>
    <property type="match status" value="1"/>
</dbReference>
<dbReference type="EMBL" id="BGPR01002924">
    <property type="protein sequence ID" value="GBM81117.1"/>
    <property type="molecule type" value="Genomic_DNA"/>
</dbReference>
<accession>A0A4Y2ITK1</accession>
<proteinExistence type="predicted"/>
<gene>
    <name evidence="1" type="ORF">AVEN_109156_1</name>
</gene>
<dbReference type="AlphaFoldDB" id="A0A4Y2ITK1"/>
<dbReference type="OrthoDB" id="10063366at2759"/>
<comment type="caution">
    <text evidence="1">The sequence shown here is derived from an EMBL/GenBank/DDBJ whole genome shotgun (WGS) entry which is preliminary data.</text>
</comment>
<organism evidence="1 2">
    <name type="scientific">Araneus ventricosus</name>
    <name type="common">Orbweaver spider</name>
    <name type="synonym">Epeira ventricosa</name>
    <dbReference type="NCBI Taxonomy" id="182803"/>
    <lineage>
        <taxon>Eukaryota</taxon>
        <taxon>Metazoa</taxon>
        <taxon>Ecdysozoa</taxon>
        <taxon>Arthropoda</taxon>
        <taxon>Chelicerata</taxon>
        <taxon>Arachnida</taxon>
        <taxon>Araneae</taxon>
        <taxon>Araneomorphae</taxon>
        <taxon>Entelegynae</taxon>
        <taxon>Araneoidea</taxon>
        <taxon>Araneidae</taxon>
        <taxon>Araneus</taxon>
    </lineage>
</organism>
<sequence length="201" mass="23761">MQLVEQLLKNRIYGVMPRFNPKEDEISLFLVLFERQAKIINIPVKNKVSQLNTLLSPDIVQLIDREPEEDAKKYEYVKSLLIKRVKLNAEKFRQLFNKHQKAPGNKLEINCELAHTKKAAVVTNYPGRYVLGNKTAQLFKDKLFLNLEKVNAVLTRSQVKRSREEDRNKEDEMEQLEDIRILKLMKKFCHKLMKNIRKLKN</sequence>
<dbReference type="Proteomes" id="UP000499080">
    <property type="component" value="Unassembled WGS sequence"/>
</dbReference>